<sequence>MRATYSGMANDRSNNQRLAAMLRRPATGLGDAAKGSDVPPEQPTCDSRTVDDATVDAAEADMASGAWTGPAHGHGATALRSALSQALRLVAVLRAENAGLRDQLAGVRQLTSERDHQLEELREVCELYRSHRDTLVQRLAHGSGRSGGDTPDAVRRATSGEPSPATPAWLSSLLPQSIGQWMGGGPPDTSSASCADSATGQKVAVRPTASAATARIARATPSTVARPLRASLMATAPSTFLDTCGPERESSEGGFLASELPDSEDWSLDASPRPSPRSQRATVSGGDSSGACHPCRLLRARSITNGVRSELCTQLFASPAKQPPARLSSAYNWRRSSVRQQSEPRLPLGCQEVGDHADGSKEPSTEPRRALLGDVAP</sequence>
<protein>
    <submittedName>
        <fullName evidence="2">Uncharacterized protein</fullName>
    </submittedName>
</protein>
<feature type="compositionally biased region" description="Polar residues" evidence="1">
    <location>
        <begin position="334"/>
        <end position="343"/>
    </location>
</feature>
<proteinExistence type="predicted"/>
<reference evidence="2 3" key="1">
    <citation type="journal article" date="2017" name="Mol. Biol. Evol.">
        <title>The 4-celled Tetrabaena socialis nuclear genome reveals the essential components for genetic control of cell number at the origin of multicellularity in the volvocine lineage.</title>
        <authorList>
            <person name="Featherston J."/>
            <person name="Arakaki Y."/>
            <person name="Hanschen E.R."/>
            <person name="Ferris P.J."/>
            <person name="Michod R.E."/>
            <person name="Olson B.J.S.C."/>
            <person name="Nozaki H."/>
            <person name="Durand P.M."/>
        </authorList>
    </citation>
    <scope>NUCLEOTIDE SEQUENCE [LARGE SCALE GENOMIC DNA]</scope>
    <source>
        <strain evidence="2 3">NIES-571</strain>
    </source>
</reference>
<accession>A0A2J8A4L4</accession>
<feature type="region of interest" description="Disordered" evidence="1">
    <location>
        <begin position="334"/>
        <end position="377"/>
    </location>
</feature>
<feature type="region of interest" description="Disordered" evidence="1">
    <location>
        <begin position="24"/>
        <end position="47"/>
    </location>
</feature>
<evidence type="ECO:0000256" key="1">
    <source>
        <dbReference type="SAM" id="MobiDB-lite"/>
    </source>
</evidence>
<organism evidence="2 3">
    <name type="scientific">Tetrabaena socialis</name>
    <dbReference type="NCBI Taxonomy" id="47790"/>
    <lineage>
        <taxon>Eukaryota</taxon>
        <taxon>Viridiplantae</taxon>
        <taxon>Chlorophyta</taxon>
        <taxon>core chlorophytes</taxon>
        <taxon>Chlorophyceae</taxon>
        <taxon>CS clade</taxon>
        <taxon>Chlamydomonadales</taxon>
        <taxon>Tetrabaenaceae</taxon>
        <taxon>Tetrabaena</taxon>
    </lineage>
</organism>
<feature type="compositionally biased region" description="Low complexity" evidence="1">
    <location>
        <begin position="188"/>
        <end position="199"/>
    </location>
</feature>
<keyword evidence="3" id="KW-1185">Reference proteome</keyword>
<dbReference type="Proteomes" id="UP000236333">
    <property type="component" value="Unassembled WGS sequence"/>
</dbReference>
<evidence type="ECO:0000313" key="2">
    <source>
        <dbReference type="EMBL" id="PNH07445.1"/>
    </source>
</evidence>
<feature type="compositionally biased region" description="Basic and acidic residues" evidence="1">
    <location>
        <begin position="353"/>
        <end position="371"/>
    </location>
</feature>
<feature type="region of interest" description="Disordered" evidence="1">
    <location>
        <begin position="139"/>
        <end position="199"/>
    </location>
</feature>
<feature type="compositionally biased region" description="Polar residues" evidence="1">
    <location>
        <begin position="276"/>
        <end position="286"/>
    </location>
</feature>
<dbReference type="EMBL" id="PGGS01000179">
    <property type="protein sequence ID" value="PNH07445.1"/>
    <property type="molecule type" value="Genomic_DNA"/>
</dbReference>
<comment type="caution">
    <text evidence="2">The sequence shown here is derived from an EMBL/GenBank/DDBJ whole genome shotgun (WGS) entry which is preliminary data.</text>
</comment>
<evidence type="ECO:0000313" key="3">
    <source>
        <dbReference type="Proteomes" id="UP000236333"/>
    </source>
</evidence>
<name>A0A2J8A4L4_9CHLO</name>
<feature type="region of interest" description="Disordered" evidence="1">
    <location>
        <begin position="239"/>
        <end position="290"/>
    </location>
</feature>
<gene>
    <name evidence="2" type="ORF">TSOC_006079</name>
</gene>
<dbReference type="AlphaFoldDB" id="A0A2J8A4L4"/>